<dbReference type="InterPro" id="IPR013784">
    <property type="entry name" value="Carb-bd-like_fold"/>
</dbReference>
<sequence>MMKKLIYSLFFLSILVNTACKKDAVLTTLQPVSFGSSLTASVASVALTTANDTSSVLTMSWPAVVYPVKASVTYTLQVDVPADTLGSNAWAGATSIAVGKDVLSRAYKGTDLNELSMKLGLTAGTPGKLVFRVQAYQDRYTYSKAVVVNVTPHALVVTYPLLYVPGDYQGWNPATAPTVAASVLPKVYEGYINIPAGGSNEFKFTNARDWNHINYGYGGNGMLTTDGLAAGVKVPGAGYYELSANLNNNTWTYTKTTWSILGDATPGGWTTDTQLTYNVANQVWTVTADMLSTGSFKFRANNAWVIDFGLDANGKLAYADSPVYGFNAAINNITVPTSGNYTITLDLHDPTNYTYKLKKN</sequence>
<evidence type="ECO:0000256" key="1">
    <source>
        <dbReference type="SAM" id="SignalP"/>
    </source>
</evidence>
<dbReference type="InterPro" id="IPR032187">
    <property type="entry name" value="SusF/SusE-like_C"/>
</dbReference>
<accession>A0A917JC45</accession>
<evidence type="ECO:0008006" key="6">
    <source>
        <dbReference type="Google" id="ProtNLM"/>
    </source>
</evidence>
<dbReference type="RefSeq" id="WP_188417840.1">
    <property type="nucleotide sequence ID" value="NZ_BMDO01000008.1"/>
</dbReference>
<reference evidence="4" key="1">
    <citation type="journal article" date="2014" name="Int. J. Syst. Evol. Microbiol.">
        <title>Complete genome sequence of Corynebacterium casei LMG S-19264T (=DSM 44701T), isolated from a smear-ripened cheese.</title>
        <authorList>
            <consortium name="US DOE Joint Genome Institute (JGI-PGF)"/>
            <person name="Walter F."/>
            <person name="Albersmeier A."/>
            <person name="Kalinowski J."/>
            <person name="Ruckert C."/>
        </authorList>
    </citation>
    <scope>NUCLEOTIDE SEQUENCE</scope>
    <source>
        <strain evidence="4">CCM 8711</strain>
    </source>
</reference>
<protein>
    <recommendedName>
        <fullName evidence="6">SusF/SusE family outer membrane protein</fullName>
    </recommendedName>
</protein>
<feature type="domain" description="Outer membrane protein SusF/SusE-like C-terminal" evidence="3">
    <location>
        <begin position="260"/>
        <end position="355"/>
    </location>
</feature>
<feature type="chain" id="PRO_5036724972" description="SusF/SusE family outer membrane protein" evidence="1">
    <location>
        <begin position="20"/>
        <end position="360"/>
    </location>
</feature>
<dbReference type="Proteomes" id="UP000662074">
    <property type="component" value="Unassembled WGS sequence"/>
</dbReference>
<dbReference type="GO" id="GO:0030246">
    <property type="term" value="F:carbohydrate binding"/>
    <property type="evidence" value="ECO:0007669"/>
    <property type="project" value="InterPro"/>
</dbReference>
<keyword evidence="1" id="KW-0732">Signal</keyword>
<feature type="domain" description="SusE outer membrane protein" evidence="2">
    <location>
        <begin position="27"/>
        <end position="134"/>
    </location>
</feature>
<evidence type="ECO:0000259" key="3">
    <source>
        <dbReference type="Pfam" id="PF16411"/>
    </source>
</evidence>
<dbReference type="CDD" id="cd12956">
    <property type="entry name" value="CBM_SusE-F_like"/>
    <property type="match status" value="1"/>
</dbReference>
<dbReference type="CDD" id="cd12967">
    <property type="entry name" value="CBM_SusE-F_like_u1"/>
    <property type="match status" value="1"/>
</dbReference>
<comment type="caution">
    <text evidence="4">The sequence shown here is derived from an EMBL/GenBank/DDBJ whole genome shotgun (WGS) entry which is preliminary data.</text>
</comment>
<dbReference type="Pfam" id="PF14292">
    <property type="entry name" value="SusE"/>
    <property type="match status" value="1"/>
</dbReference>
<evidence type="ECO:0000313" key="5">
    <source>
        <dbReference type="Proteomes" id="UP000662074"/>
    </source>
</evidence>
<dbReference type="SUPFAM" id="SSF49452">
    <property type="entry name" value="Starch-binding domain-like"/>
    <property type="match status" value="1"/>
</dbReference>
<reference evidence="4" key="2">
    <citation type="submission" date="2020-09" db="EMBL/GenBank/DDBJ databases">
        <authorList>
            <person name="Sun Q."/>
            <person name="Sedlacek I."/>
        </authorList>
    </citation>
    <scope>NUCLEOTIDE SEQUENCE</scope>
    <source>
        <strain evidence="4">CCM 8711</strain>
    </source>
</reference>
<dbReference type="AlphaFoldDB" id="A0A917JC45"/>
<organism evidence="4 5">
    <name type="scientific">Mucilaginibacter galii</name>
    <dbReference type="NCBI Taxonomy" id="2005073"/>
    <lineage>
        <taxon>Bacteria</taxon>
        <taxon>Pseudomonadati</taxon>
        <taxon>Bacteroidota</taxon>
        <taxon>Sphingobacteriia</taxon>
        <taxon>Sphingobacteriales</taxon>
        <taxon>Sphingobacteriaceae</taxon>
        <taxon>Mucilaginibacter</taxon>
    </lineage>
</organism>
<gene>
    <name evidence="4" type="ORF">GCM10011425_29470</name>
</gene>
<dbReference type="InterPro" id="IPR025970">
    <property type="entry name" value="SusE"/>
</dbReference>
<proteinExistence type="predicted"/>
<evidence type="ECO:0000313" key="4">
    <source>
        <dbReference type="EMBL" id="GGI51735.1"/>
    </source>
</evidence>
<evidence type="ECO:0000259" key="2">
    <source>
        <dbReference type="Pfam" id="PF14292"/>
    </source>
</evidence>
<keyword evidence="5" id="KW-1185">Reference proteome</keyword>
<dbReference type="Gene3D" id="2.60.40.3620">
    <property type="match status" value="2"/>
</dbReference>
<name>A0A917JC45_9SPHI</name>
<dbReference type="Pfam" id="PF16411">
    <property type="entry name" value="SusF_SusE"/>
    <property type="match status" value="1"/>
</dbReference>
<feature type="signal peptide" evidence="1">
    <location>
        <begin position="1"/>
        <end position="19"/>
    </location>
</feature>
<dbReference type="EMBL" id="BMDO01000008">
    <property type="protein sequence ID" value="GGI51735.1"/>
    <property type="molecule type" value="Genomic_DNA"/>
</dbReference>